<dbReference type="Gene3D" id="3.30.497.10">
    <property type="entry name" value="Antithrombin, subunit I, domain 2"/>
    <property type="match status" value="1"/>
</dbReference>
<feature type="domain" description="Serpin" evidence="3">
    <location>
        <begin position="32"/>
        <end position="372"/>
    </location>
</feature>
<dbReference type="STRING" id="1676925.ENSPKIP00000002566"/>
<feature type="signal peptide" evidence="2">
    <location>
        <begin position="1"/>
        <end position="18"/>
    </location>
</feature>
<dbReference type="InterPro" id="IPR042178">
    <property type="entry name" value="Serpin_sf_1"/>
</dbReference>
<evidence type="ECO:0000256" key="2">
    <source>
        <dbReference type="SAM" id="SignalP"/>
    </source>
</evidence>
<dbReference type="GO" id="GO:0043010">
    <property type="term" value="P:camera-type eye development"/>
    <property type="evidence" value="ECO:0007669"/>
    <property type="project" value="Ensembl"/>
</dbReference>
<protein>
    <submittedName>
        <fullName evidence="4">Serpin peptidase inhibitor, clade E (nexin, plasminogen activator inhibitor type 1), member 3</fullName>
    </submittedName>
</protein>
<dbReference type="Gene3D" id="2.30.39.10">
    <property type="entry name" value="Alpha-1-antitrypsin, domain 1"/>
    <property type="match status" value="1"/>
</dbReference>
<dbReference type="GO" id="GO:0005615">
    <property type="term" value="C:extracellular space"/>
    <property type="evidence" value="ECO:0007669"/>
    <property type="project" value="InterPro"/>
</dbReference>
<dbReference type="InterPro" id="IPR042185">
    <property type="entry name" value="Serpin_sf_2"/>
</dbReference>
<dbReference type="GeneTree" id="ENSGT00940000160941"/>
<evidence type="ECO:0000313" key="5">
    <source>
        <dbReference type="Proteomes" id="UP000261540"/>
    </source>
</evidence>
<dbReference type="Proteomes" id="UP000261540">
    <property type="component" value="Unplaced"/>
</dbReference>
<dbReference type="AlphaFoldDB" id="A0A3B3QAY1"/>
<reference evidence="4" key="2">
    <citation type="submission" date="2025-09" db="UniProtKB">
        <authorList>
            <consortium name="Ensembl"/>
        </authorList>
    </citation>
    <scope>IDENTIFICATION</scope>
</reference>
<dbReference type="InterPro" id="IPR036186">
    <property type="entry name" value="Serpin_sf"/>
</dbReference>
<evidence type="ECO:0000259" key="3">
    <source>
        <dbReference type="SMART" id="SM00093"/>
    </source>
</evidence>
<sequence length="411" mass="45396">MGGQWLSWLLVCLCLVRGRCGGLRDLHTEFAVRLYQAHADRGSNLIVSPLSVSMALGLLQFGEALGYNVKGKTYQHCPWKSGPIIQIRLACALFIQHDISLLPAFTQHASAWGNSSLVQTSFNQPNQTISQLEDWIRRNADGEVTWAGPHMALVSTLAFRSIWQRCFHLGEELPFTLTNGSVTKVPMMHQLTEAHFGKQMHRNVLELPYLGGYFGLLVVQPSDRKMPLSQLETQLSGHAVTMWHSSLHRIKMDIFLPRFRIHSKSSLRSVLPSLGVSDIFDPAVADFTGISAEEGLYVSEALQEAVVEVMENGTKAEAVTGTVGEQEESAVALTPSHRYLCGGSAVAYHSTHALLGLRSYETAHFLSFTCARVPTHLDATDSICASVQCHTGQSLGFFIYTWREGLTWGVV</sequence>
<keyword evidence="5" id="KW-1185">Reference proteome</keyword>
<keyword evidence="2" id="KW-0732">Signal</keyword>
<comment type="similarity">
    <text evidence="1">Belongs to the serpin family.</text>
</comment>
<dbReference type="SMART" id="SM00093">
    <property type="entry name" value="SERPIN"/>
    <property type="match status" value="1"/>
</dbReference>
<dbReference type="InterPro" id="IPR023796">
    <property type="entry name" value="Serpin_dom"/>
</dbReference>
<dbReference type="GO" id="GO:0004867">
    <property type="term" value="F:serine-type endopeptidase inhibitor activity"/>
    <property type="evidence" value="ECO:0007669"/>
    <property type="project" value="InterPro"/>
</dbReference>
<dbReference type="PANTHER" id="PTHR11461:SF129">
    <property type="entry name" value="SERPIN E3"/>
    <property type="match status" value="1"/>
</dbReference>
<evidence type="ECO:0000313" key="4">
    <source>
        <dbReference type="Ensembl" id="ENSPKIP00000002566.1"/>
    </source>
</evidence>
<reference evidence="4" key="1">
    <citation type="submission" date="2025-08" db="UniProtKB">
        <authorList>
            <consortium name="Ensembl"/>
        </authorList>
    </citation>
    <scope>IDENTIFICATION</scope>
</reference>
<organism evidence="4 5">
    <name type="scientific">Paramormyrops kingsleyae</name>
    <dbReference type="NCBI Taxonomy" id="1676925"/>
    <lineage>
        <taxon>Eukaryota</taxon>
        <taxon>Metazoa</taxon>
        <taxon>Chordata</taxon>
        <taxon>Craniata</taxon>
        <taxon>Vertebrata</taxon>
        <taxon>Euteleostomi</taxon>
        <taxon>Actinopterygii</taxon>
        <taxon>Neopterygii</taxon>
        <taxon>Teleostei</taxon>
        <taxon>Osteoglossocephala</taxon>
        <taxon>Osteoglossomorpha</taxon>
        <taxon>Osteoglossiformes</taxon>
        <taxon>Mormyridae</taxon>
        <taxon>Paramormyrops</taxon>
    </lineage>
</organism>
<evidence type="ECO:0000256" key="1">
    <source>
        <dbReference type="RuleBase" id="RU000411"/>
    </source>
</evidence>
<dbReference type="Pfam" id="PF00079">
    <property type="entry name" value="Serpin"/>
    <property type="match status" value="1"/>
</dbReference>
<dbReference type="PANTHER" id="PTHR11461">
    <property type="entry name" value="SERINE PROTEASE INHIBITOR, SERPIN"/>
    <property type="match status" value="1"/>
</dbReference>
<feature type="chain" id="PRO_5017395195" evidence="2">
    <location>
        <begin position="19"/>
        <end position="411"/>
    </location>
</feature>
<proteinExistence type="inferred from homology"/>
<dbReference type="SUPFAM" id="SSF56574">
    <property type="entry name" value="Serpins"/>
    <property type="match status" value="1"/>
</dbReference>
<accession>A0A3B3QAY1</accession>
<dbReference type="Ensembl" id="ENSPKIT00000026511.1">
    <property type="protein sequence ID" value="ENSPKIP00000002566.1"/>
    <property type="gene ID" value="ENSPKIG00000020404.1"/>
</dbReference>
<dbReference type="InterPro" id="IPR000215">
    <property type="entry name" value="Serpin_fam"/>
</dbReference>
<name>A0A3B3QAY1_9TELE</name>